<dbReference type="InterPro" id="IPR013786">
    <property type="entry name" value="AcylCoA_DH/ox_N"/>
</dbReference>
<evidence type="ECO:0000313" key="10">
    <source>
        <dbReference type="EMBL" id="VVO21086.1"/>
    </source>
</evidence>
<dbReference type="AlphaFoldDB" id="A0A5E7DX59"/>
<dbReference type="InterPro" id="IPR046373">
    <property type="entry name" value="Acyl-CoA_Oxase/DH_mid-dom_sf"/>
</dbReference>
<gene>
    <name evidence="10" type="ORF">PS691_04193</name>
</gene>
<keyword evidence="3 6" id="KW-0285">Flavoprotein</keyword>
<feature type="domain" description="Acyl-CoA oxidase/dehydrogenase middle" evidence="8">
    <location>
        <begin position="125"/>
        <end position="208"/>
    </location>
</feature>
<dbReference type="InterPro" id="IPR037069">
    <property type="entry name" value="AcylCoA_DH/ox_N_sf"/>
</dbReference>
<evidence type="ECO:0000259" key="8">
    <source>
        <dbReference type="Pfam" id="PF02770"/>
    </source>
</evidence>
<evidence type="ECO:0000313" key="11">
    <source>
        <dbReference type="Proteomes" id="UP000337909"/>
    </source>
</evidence>
<dbReference type="SUPFAM" id="SSF47203">
    <property type="entry name" value="Acyl-CoA dehydrogenase C-terminal domain-like"/>
    <property type="match status" value="1"/>
</dbReference>
<dbReference type="Pfam" id="PF02770">
    <property type="entry name" value="Acyl-CoA_dh_M"/>
    <property type="match status" value="1"/>
</dbReference>
<dbReference type="SUPFAM" id="SSF56645">
    <property type="entry name" value="Acyl-CoA dehydrogenase NM domain-like"/>
    <property type="match status" value="1"/>
</dbReference>
<sequence length="397" mass="44485">MNTNLHERAQRLRQEVRHFCAYEMPAELLDKAHRHQVLDKADYVQWMRLLQAKGWVAGHWPEAYGGQAWSLLERFIFEDELARQGCPWIIPFGVKYVGPVIYTFGSEEQKRHFLPGILSTDDFWAQGYSEPGAGSDLVALRTQAVRDGEHYVVNGQKVWTTYAQWADWLFCLVRTGTEGKPQSNISFLLIDMRSPGVTVKPIHTMDGFVHVNEVWLENVRVPVENLVGEEGSGWGYAKFLLKNERTAGAIVGQAWHVLNRLKSLARDSRSGGQRLIEQPLMRQRIGEFELRFMALEEVAYQAVEAMVAGTDNGGEASLIKIRGTELYQEVAQALVEALGLAGIAFDPEALHRGGLPPLAPDDAGGILKEHFYNRAATIFGGSSEIQRNIVAKMVLGL</sequence>
<protein>
    <submittedName>
        <fullName evidence="10">Acyl-CoA dehydrogenase FadE17</fullName>
        <ecNumber evidence="10">1.3.99.-</ecNumber>
    </submittedName>
</protein>
<comment type="cofactor">
    <cofactor evidence="1 6">
        <name>FAD</name>
        <dbReference type="ChEBI" id="CHEBI:57692"/>
    </cofactor>
</comment>
<keyword evidence="5 6" id="KW-0560">Oxidoreductase</keyword>
<comment type="similarity">
    <text evidence="2 6">Belongs to the acyl-CoA dehydrogenase family.</text>
</comment>
<reference evidence="10 11" key="1">
    <citation type="submission" date="2019-09" db="EMBL/GenBank/DDBJ databases">
        <authorList>
            <person name="Chandra G."/>
            <person name="Truman W A."/>
        </authorList>
    </citation>
    <scope>NUCLEOTIDE SEQUENCE [LARGE SCALE GENOMIC DNA]</scope>
    <source>
        <strain evidence="10">PS691</strain>
    </source>
</reference>
<evidence type="ECO:0000256" key="5">
    <source>
        <dbReference type="ARBA" id="ARBA00023002"/>
    </source>
</evidence>
<dbReference type="EMBL" id="CABVHQ010000049">
    <property type="protein sequence ID" value="VVO21086.1"/>
    <property type="molecule type" value="Genomic_DNA"/>
</dbReference>
<dbReference type="PANTHER" id="PTHR43292">
    <property type="entry name" value="ACYL-COA DEHYDROGENASE"/>
    <property type="match status" value="1"/>
</dbReference>
<dbReference type="Gene3D" id="2.40.110.10">
    <property type="entry name" value="Butyryl-CoA Dehydrogenase, subunit A, domain 2"/>
    <property type="match status" value="1"/>
</dbReference>
<proteinExistence type="inferred from homology"/>
<feature type="domain" description="Acyl-CoA dehydrogenase/oxidase C-terminal" evidence="7">
    <location>
        <begin position="231"/>
        <end position="394"/>
    </location>
</feature>
<evidence type="ECO:0000256" key="2">
    <source>
        <dbReference type="ARBA" id="ARBA00009347"/>
    </source>
</evidence>
<organism evidence="10 11">
    <name type="scientific">Pseudomonas fluorescens</name>
    <dbReference type="NCBI Taxonomy" id="294"/>
    <lineage>
        <taxon>Bacteria</taxon>
        <taxon>Pseudomonadati</taxon>
        <taxon>Pseudomonadota</taxon>
        <taxon>Gammaproteobacteria</taxon>
        <taxon>Pseudomonadales</taxon>
        <taxon>Pseudomonadaceae</taxon>
        <taxon>Pseudomonas</taxon>
    </lineage>
</organism>
<dbReference type="Pfam" id="PF02771">
    <property type="entry name" value="Acyl-CoA_dh_N"/>
    <property type="match status" value="1"/>
</dbReference>
<dbReference type="Pfam" id="PF00441">
    <property type="entry name" value="Acyl-CoA_dh_1"/>
    <property type="match status" value="1"/>
</dbReference>
<evidence type="ECO:0000256" key="4">
    <source>
        <dbReference type="ARBA" id="ARBA00022827"/>
    </source>
</evidence>
<dbReference type="RefSeq" id="WP_150644046.1">
    <property type="nucleotide sequence ID" value="NZ_CABVHQ010000049.1"/>
</dbReference>
<evidence type="ECO:0000259" key="9">
    <source>
        <dbReference type="Pfam" id="PF02771"/>
    </source>
</evidence>
<dbReference type="Gene3D" id="1.10.540.10">
    <property type="entry name" value="Acyl-CoA dehydrogenase/oxidase, N-terminal domain"/>
    <property type="match status" value="1"/>
</dbReference>
<evidence type="ECO:0000256" key="3">
    <source>
        <dbReference type="ARBA" id="ARBA00022630"/>
    </source>
</evidence>
<dbReference type="InterPro" id="IPR052161">
    <property type="entry name" value="Mycobact_Acyl-CoA_DH"/>
</dbReference>
<dbReference type="GO" id="GO:0050660">
    <property type="term" value="F:flavin adenine dinucleotide binding"/>
    <property type="evidence" value="ECO:0007669"/>
    <property type="project" value="InterPro"/>
</dbReference>
<dbReference type="InterPro" id="IPR006091">
    <property type="entry name" value="Acyl-CoA_Oxase/DH_mid-dom"/>
</dbReference>
<evidence type="ECO:0000259" key="7">
    <source>
        <dbReference type="Pfam" id="PF00441"/>
    </source>
</evidence>
<dbReference type="GO" id="GO:0005886">
    <property type="term" value="C:plasma membrane"/>
    <property type="evidence" value="ECO:0007669"/>
    <property type="project" value="TreeGrafter"/>
</dbReference>
<name>A0A5E7DX59_PSEFL</name>
<dbReference type="OrthoDB" id="9769473at2"/>
<accession>A0A5E7DX59</accession>
<dbReference type="EC" id="1.3.99.-" evidence="10"/>
<dbReference type="Gene3D" id="1.20.140.10">
    <property type="entry name" value="Butyryl-CoA Dehydrogenase, subunit A, domain 3"/>
    <property type="match status" value="1"/>
</dbReference>
<dbReference type="Proteomes" id="UP000337909">
    <property type="component" value="Unassembled WGS sequence"/>
</dbReference>
<dbReference type="InterPro" id="IPR009100">
    <property type="entry name" value="AcylCoA_DH/oxidase_NM_dom_sf"/>
</dbReference>
<dbReference type="PANTHER" id="PTHR43292:SF3">
    <property type="entry name" value="ACYL-COA DEHYDROGENASE FADE29"/>
    <property type="match status" value="1"/>
</dbReference>
<evidence type="ECO:0000256" key="1">
    <source>
        <dbReference type="ARBA" id="ARBA00001974"/>
    </source>
</evidence>
<dbReference type="InterPro" id="IPR036250">
    <property type="entry name" value="AcylCo_DH-like_C"/>
</dbReference>
<dbReference type="GO" id="GO:0016627">
    <property type="term" value="F:oxidoreductase activity, acting on the CH-CH group of donors"/>
    <property type="evidence" value="ECO:0007669"/>
    <property type="project" value="InterPro"/>
</dbReference>
<keyword evidence="4 6" id="KW-0274">FAD</keyword>
<feature type="domain" description="Acyl-CoA dehydrogenase/oxidase N-terminal" evidence="9">
    <location>
        <begin position="7"/>
        <end position="119"/>
    </location>
</feature>
<dbReference type="InterPro" id="IPR009075">
    <property type="entry name" value="AcylCo_DH/oxidase_C"/>
</dbReference>
<evidence type="ECO:0000256" key="6">
    <source>
        <dbReference type="RuleBase" id="RU362125"/>
    </source>
</evidence>